<evidence type="ECO:0000313" key="15">
    <source>
        <dbReference type="Proteomes" id="UP000641932"/>
    </source>
</evidence>
<keyword evidence="8 11" id="KW-1133">Transmembrane helix</keyword>
<dbReference type="EMBL" id="BMMS01000035">
    <property type="protein sequence ID" value="GGO97875.1"/>
    <property type="molecule type" value="Genomic_DNA"/>
</dbReference>
<dbReference type="PRINTS" id="PR00344">
    <property type="entry name" value="BCTRLSENSOR"/>
</dbReference>
<dbReference type="Pfam" id="PF00512">
    <property type="entry name" value="HisKA"/>
    <property type="match status" value="1"/>
</dbReference>
<dbReference type="Gene3D" id="6.10.340.10">
    <property type="match status" value="1"/>
</dbReference>
<evidence type="ECO:0000256" key="3">
    <source>
        <dbReference type="ARBA" id="ARBA00012438"/>
    </source>
</evidence>
<evidence type="ECO:0000256" key="5">
    <source>
        <dbReference type="ARBA" id="ARBA00022679"/>
    </source>
</evidence>
<dbReference type="InterPro" id="IPR036890">
    <property type="entry name" value="HATPase_C_sf"/>
</dbReference>
<dbReference type="RefSeq" id="WP_229698881.1">
    <property type="nucleotide sequence ID" value="NZ_BMMS01000035.1"/>
</dbReference>
<dbReference type="PANTHER" id="PTHR45436">
    <property type="entry name" value="SENSOR HISTIDINE KINASE YKOH"/>
    <property type="match status" value="1"/>
</dbReference>
<organism evidence="14 15">
    <name type="scientific">Wenjunlia tyrosinilytica</name>
    <dbReference type="NCBI Taxonomy" id="1544741"/>
    <lineage>
        <taxon>Bacteria</taxon>
        <taxon>Bacillati</taxon>
        <taxon>Actinomycetota</taxon>
        <taxon>Actinomycetes</taxon>
        <taxon>Kitasatosporales</taxon>
        <taxon>Streptomycetaceae</taxon>
        <taxon>Wenjunlia</taxon>
    </lineage>
</organism>
<evidence type="ECO:0000256" key="9">
    <source>
        <dbReference type="ARBA" id="ARBA00023012"/>
    </source>
</evidence>
<reference evidence="14" key="2">
    <citation type="submission" date="2020-09" db="EMBL/GenBank/DDBJ databases">
        <authorList>
            <person name="Sun Q."/>
            <person name="Zhou Y."/>
        </authorList>
    </citation>
    <scope>NUCLEOTIDE SEQUENCE</scope>
    <source>
        <strain evidence="14">CGMCC 4.7201</strain>
    </source>
</reference>
<sequence>MGRRLLAVLMALMGVASIALSLPLAGAYAHSRTEHLLLQRRAEAVRFGDIADRVVTGVDLAELTTEIDRYAQLYGSGVQILDAQGRPVAVAGPRTALSGQDAEQARERALTGRSTGKLPTIRPWGPRQVVLAEPVGQDEQLKGAVLLAVPTGAARHDITVRWILIGVGALAAFAAAALVAVWVTRWLLRPVRALDRAVVGFGTGSLEDRAVVGGGPPELRRLEERFNEMAEAVSVSIRRQRDFVADASHQLRNPLATLVLQLENVEPHLVPAGRGELARAVDETERLGGLLDGLLALARVESAVQELTELDVSRAARDRAAVWGAVLCAAGVELVATVSGGVRARALPGAVDRVLDALLDNASKFVPSGGRVEIVVTSQEGQAVVRVSDDGPGAPAEQVPALTRRFARGAEHQNLPGSGLGLAIAEEIARVSGGRLAVACRAPHGLSVELILPGIPS</sequence>
<keyword evidence="6 11" id="KW-0812">Transmembrane</keyword>
<keyword evidence="15" id="KW-1185">Reference proteome</keyword>
<dbReference type="Pfam" id="PF02518">
    <property type="entry name" value="HATPase_c"/>
    <property type="match status" value="1"/>
</dbReference>
<protein>
    <recommendedName>
        <fullName evidence="3">histidine kinase</fullName>
        <ecNumber evidence="3">2.7.13.3</ecNumber>
    </recommendedName>
</protein>
<feature type="transmembrane region" description="Helical" evidence="11">
    <location>
        <begin position="162"/>
        <end position="183"/>
    </location>
</feature>
<dbReference type="InterPro" id="IPR004358">
    <property type="entry name" value="Sig_transdc_His_kin-like_C"/>
</dbReference>
<dbReference type="InterPro" id="IPR005467">
    <property type="entry name" value="His_kinase_dom"/>
</dbReference>
<evidence type="ECO:0000259" key="13">
    <source>
        <dbReference type="PROSITE" id="PS50885"/>
    </source>
</evidence>
<comment type="caution">
    <text evidence="14">The sequence shown here is derived from an EMBL/GenBank/DDBJ whole genome shotgun (WGS) entry which is preliminary data.</text>
</comment>
<dbReference type="CDD" id="cd00082">
    <property type="entry name" value="HisKA"/>
    <property type="match status" value="1"/>
</dbReference>
<dbReference type="CDD" id="cd00075">
    <property type="entry name" value="HATPase"/>
    <property type="match status" value="1"/>
</dbReference>
<feature type="domain" description="HAMP" evidence="13">
    <location>
        <begin position="185"/>
        <end position="238"/>
    </location>
</feature>
<dbReference type="SMART" id="SM00304">
    <property type="entry name" value="HAMP"/>
    <property type="match status" value="1"/>
</dbReference>
<dbReference type="AlphaFoldDB" id="A0A917ZWG7"/>
<dbReference type="Gene3D" id="1.10.287.130">
    <property type="match status" value="1"/>
</dbReference>
<evidence type="ECO:0000256" key="2">
    <source>
        <dbReference type="ARBA" id="ARBA00004236"/>
    </source>
</evidence>
<dbReference type="Gene3D" id="3.30.565.10">
    <property type="entry name" value="Histidine kinase-like ATPase, C-terminal domain"/>
    <property type="match status" value="1"/>
</dbReference>
<accession>A0A917ZWG7</accession>
<dbReference type="InterPro" id="IPR003594">
    <property type="entry name" value="HATPase_dom"/>
</dbReference>
<name>A0A917ZWG7_9ACTN</name>
<dbReference type="Pfam" id="PF00672">
    <property type="entry name" value="HAMP"/>
    <property type="match status" value="1"/>
</dbReference>
<evidence type="ECO:0000256" key="7">
    <source>
        <dbReference type="ARBA" id="ARBA00022777"/>
    </source>
</evidence>
<dbReference type="InterPro" id="IPR003661">
    <property type="entry name" value="HisK_dim/P_dom"/>
</dbReference>
<evidence type="ECO:0000259" key="12">
    <source>
        <dbReference type="PROSITE" id="PS50109"/>
    </source>
</evidence>
<dbReference type="PANTHER" id="PTHR45436:SF5">
    <property type="entry name" value="SENSOR HISTIDINE KINASE TRCS"/>
    <property type="match status" value="1"/>
</dbReference>
<dbReference type="InterPro" id="IPR050428">
    <property type="entry name" value="TCS_sensor_his_kinase"/>
</dbReference>
<keyword evidence="5" id="KW-0808">Transferase</keyword>
<keyword evidence="4" id="KW-0597">Phosphoprotein</keyword>
<dbReference type="PROSITE" id="PS50109">
    <property type="entry name" value="HIS_KIN"/>
    <property type="match status" value="1"/>
</dbReference>
<evidence type="ECO:0000256" key="6">
    <source>
        <dbReference type="ARBA" id="ARBA00022692"/>
    </source>
</evidence>
<dbReference type="Proteomes" id="UP000641932">
    <property type="component" value="Unassembled WGS sequence"/>
</dbReference>
<keyword evidence="10 11" id="KW-0472">Membrane</keyword>
<evidence type="ECO:0000313" key="14">
    <source>
        <dbReference type="EMBL" id="GGO97875.1"/>
    </source>
</evidence>
<evidence type="ECO:0000256" key="4">
    <source>
        <dbReference type="ARBA" id="ARBA00022553"/>
    </source>
</evidence>
<evidence type="ECO:0000256" key="8">
    <source>
        <dbReference type="ARBA" id="ARBA00022989"/>
    </source>
</evidence>
<dbReference type="InterPro" id="IPR036097">
    <property type="entry name" value="HisK_dim/P_sf"/>
</dbReference>
<proteinExistence type="predicted"/>
<evidence type="ECO:0000256" key="1">
    <source>
        <dbReference type="ARBA" id="ARBA00000085"/>
    </source>
</evidence>
<keyword evidence="7 14" id="KW-0418">Kinase</keyword>
<dbReference type="SUPFAM" id="SSF55874">
    <property type="entry name" value="ATPase domain of HSP90 chaperone/DNA topoisomerase II/histidine kinase"/>
    <property type="match status" value="1"/>
</dbReference>
<dbReference type="PROSITE" id="PS50885">
    <property type="entry name" value="HAMP"/>
    <property type="match status" value="1"/>
</dbReference>
<comment type="catalytic activity">
    <reaction evidence="1">
        <text>ATP + protein L-histidine = ADP + protein N-phospho-L-histidine.</text>
        <dbReference type="EC" id="2.7.13.3"/>
    </reaction>
</comment>
<dbReference type="SUPFAM" id="SSF47384">
    <property type="entry name" value="Homodimeric domain of signal transducing histidine kinase"/>
    <property type="match status" value="1"/>
</dbReference>
<comment type="subcellular location">
    <subcellularLocation>
        <location evidence="2">Cell membrane</location>
    </subcellularLocation>
</comment>
<evidence type="ECO:0000256" key="10">
    <source>
        <dbReference type="ARBA" id="ARBA00023136"/>
    </source>
</evidence>
<gene>
    <name evidence="14" type="ORF">GCM10012280_60690</name>
</gene>
<reference evidence="14" key="1">
    <citation type="journal article" date="2014" name="Int. J. Syst. Evol. Microbiol.">
        <title>Complete genome sequence of Corynebacterium casei LMG S-19264T (=DSM 44701T), isolated from a smear-ripened cheese.</title>
        <authorList>
            <consortium name="US DOE Joint Genome Institute (JGI-PGF)"/>
            <person name="Walter F."/>
            <person name="Albersmeier A."/>
            <person name="Kalinowski J."/>
            <person name="Ruckert C."/>
        </authorList>
    </citation>
    <scope>NUCLEOTIDE SEQUENCE</scope>
    <source>
        <strain evidence="14">CGMCC 4.7201</strain>
    </source>
</reference>
<keyword evidence="9" id="KW-0902">Two-component regulatory system</keyword>
<dbReference type="GO" id="GO:0005886">
    <property type="term" value="C:plasma membrane"/>
    <property type="evidence" value="ECO:0007669"/>
    <property type="project" value="UniProtKB-SubCell"/>
</dbReference>
<feature type="domain" description="Histidine kinase" evidence="12">
    <location>
        <begin position="246"/>
        <end position="456"/>
    </location>
</feature>
<dbReference type="GO" id="GO:0000155">
    <property type="term" value="F:phosphorelay sensor kinase activity"/>
    <property type="evidence" value="ECO:0007669"/>
    <property type="project" value="InterPro"/>
</dbReference>
<dbReference type="SMART" id="SM00387">
    <property type="entry name" value="HATPase_c"/>
    <property type="match status" value="1"/>
</dbReference>
<evidence type="ECO:0000256" key="11">
    <source>
        <dbReference type="SAM" id="Phobius"/>
    </source>
</evidence>
<dbReference type="SMART" id="SM00388">
    <property type="entry name" value="HisKA"/>
    <property type="match status" value="1"/>
</dbReference>
<dbReference type="EC" id="2.7.13.3" evidence="3"/>
<dbReference type="InterPro" id="IPR003660">
    <property type="entry name" value="HAMP_dom"/>
</dbReference>